<proteinExistence type="predicted"/>
<dbReference type="EMBL" id="JAESIY010000003">
    <property type="protein sequence ID" value="MBL3655740.1"/>
    <property type="molecule type" value="Genomic_DNA"/>
</dbReference>
<evidence type="ECO:0000256" key="3">
    <source>
        <dbReference type="ARBA" id="ARBA00023235"/>
    </source>
</evidence>
<comment type="cofactor">
    <cofactor evidence="1 4">
        <name>pyridoxal 5'-phosphate</name>
        <dbReference type="ChEBI" id="CHEBI:597326"/>
    </cofactor>
</comment>
<dbReference type="Gene3D" id="2.40.37.10">
    <property type="entry name" value="Lyase, Ornithine Decarboxylase, Chain A, domain 1"/>
    <property type="match status" value="1"/>
</dbReference>
<evidence type="ECO:0000313" key="8">
    <source>
        <dbReference type="Proteomes" id="UP000659388"/>
    </source>
</evidence>
<dbReference type="Pfam" id="PF01168">
    <property type="entry name" value="Ala_racemase_N"/>
    <property type="match status" value="1"/>
</dbReference>
<dbReference type="GO" id="GO:0030632">
    <property type="term" value="P:D-alanine biosynthetic process"/>
    <property type="evidence" value="ECO:0007669"/>
    <property type="project" value="TreeGrafter"/>
</dbReference>
<evidence type="ECO:0000256" key="5">
    <source>
        <dbReference type="PIRSR" id="PIRSR600821-52"/>
    </source>
</evidence>
<dbReference type="SUPFAM" id="SSF50621">
    <property type="entry name" value="Alanine racemase C-terminal domain-like"/>
    <property type="match status" value="1"/>
</dbReference>
<evidence type="ECO:0000256" key="2">
    <source>
        <dbReference type="ARBA" id="ARBA00022898"/>
    </source>
</evidence>
<evidence type="ECO:0000313" key="7">
    <source>
        <dbReference type="EMBL" id="MBL3655740.1"/>
    </source>
</evidence>
<comment type="caution">
    <text evidence="7">The sequence shown here is derived from an EMBL/GenBank/DDBJ whole genome shotgun (WGS) entry which is preliminary data.</text>
</comment>
<dbReference type="AlphaFoldDB" id="A0A937F7H2"/>
<dbReference type="CDD" id="cd00430">
    <property type="entry name" value="PLPDE_III_AR"/>
    <property type="match status" value="1"/>
</dbReference>
<sequence>MHDTSFIMLDYDALSANIDFIKSHLRPGVKLSSVIKGNAYGHGIREMVPLLQKCGVDHFSVFSAVEAQAVHKITGADCTIMIMGHIHDHDIEWAIKNKIEFFVFDYERGAVAIDIAKKIKQTARIHVELETGFNRTGFNKKDLLKFIKLIKTNKEYLQISGVCTHYAGAESVANFVRVKKQINKYNKLCKLLSDNGLETGLRHTACSAAAMAYPKTQMDMVRIGILQYGFWPSKEILIDHLSKSKNADKQDPLKRVITWSSSVMSLKDVKTGDFIGYGTSFLAHHDMRVAIVPVGYAHGYGRALSNHGRVLVKGNRVGVVGMVNMNMMMIDITGIPEVERGTPVILIGEEDNVTISVASFGEMSNQLNYELLTRLPLDIPRLIK</sequence>
<dbReference type="GO" id="GO:0008784">
    <property type="term" value="F:alanine racemase activity"/>
    <property type="evidence" value="ECO:0007669"/>
    <property type="project" value="UniProtKB-EC"/>
</dbReference>
<dbReference type="InterPro" id="IPR000821">
    <property type="entry name" value="Ala_racemase"/>
</dbReference>
<keyword evidence="2 4" id="KW-0663">Pyridoxal phosphate</keyword>
<dbReference type="PANTHER" id="PTHR30511:SF0">
    <property type="entry name" value="ALANINE RACEMASE, CATABOLIC-RELATED"/>
    <property type="match status" value="1"/>
</dbReference>
<feature type="modified residue" description="N6-(pyridoxal phosphate)lysine" evidence="4">
    <location>
        <position position="36"/>
    </location>
</feature>
<dbReference type="EC" id="5.1.1.1" evidence="7"/>
<dbReference type="RefSeq" id="WP_202243424.1">
    <property type="nucleotide sequence ID" value="NZ_JAESIY010000003.1"/>
</dbReference>
<feature type="binding site" evidence="5">
    <location>
        <position position="325"/>
    </location>
    <ligand>
        <name>substrate</name>
    </ligand>
</feature>
<dbReference type="NCBIfam" id="TIGR00492">
    <property type="entry name" value="alr"/>
    <property type="match status" value="1"/>
</dbReference>
<dbReference type="InterPro" id="IPR020622">
    <property type="entry name" value="Ala_racemase_pyridoxalP-BS"/>
</dbReference>
<accession>A0A937F7H2</accession>
<feature type="domain" description="Alanine racemase C-terminal" evidence="6">
    <location>
        <begin position="256"/>
        <end position="384"/>
    </location>
</feature>
<evidence type="ECO:0000256" key="4">
    <source>
        <dbReference type="PIRSR" id="PIRSR600821-50"/>
    </source>
</evidence>
<keyword evidence="8" id="KW-1185">Reference proteome</keyword>
<dbReference type="InterPro" id="IPR029066">
    <property type="entry name" value="PLP-binding_barrel"/>
</dbReference>
<dbReference type="GO" id="GO:0030170">
    <property type="term" value="F:pyridoxal phosphate binding"/>
    <property type="evidence" value="ECO:0007669"/>
    <property type="project" value="TreeGrafter"/>
</dbReference>
<dbReference type="SUPFAM" id="SSF51419">
    <property type="entry name" value="PLP-binding barrel"/>
    <property type="match status" value="1"/>
</dbReference>
<dbReference type="Proteomes" id="UP000659388">
    <property type="component" value="Unassembled WGS sequence"/>
</dbReference>
<evidence type="ECO:0000259" key="6">
    <source>
        <dbReference type="SMART" id="SM01005"/>
    </source>
</evidence>
<dbReference type="PROSITE" id="PS00395">
    <property type="entry name" value="ALANINE_RACEMASE"/>
    <property type="match status" value="1"/>
</dbReference>
<protein>
    <submittedName>
        <fullName evidence="7">Alanine racemase</fullName>
        <ecNumber evidence="7">5.1.1.1</ecNumber>
    </submittedName>
</protein>
<dbReference type="InterPro" id="IPR011079">
    <property type="entry name" value="Ala_racemase_C"/>
</dbReference>
<keyword evidence="3 7" id="KW-0413">Isomerase</keyword>
<dbReference type="Pfam" id="PF00842">
    <property type="entry name" value="Ala_racemase_C"/>
    <property type="match status" value="1"/>
</dbReference>
<dbReference type="InterPro" id="IPR009006">
    <property type="entry name" value="Ala_racemase/Decarboxylase_C"/>
</dbReference>
<dbReference type="InterPro" id="IPR001608">
    <property type="entry name" value="Ala_racemase_N"/>
</dbReference>
<feature type="binding site" evidence="5">
    <location>
        <position position="135"/>
    </location>
    <ligand>
        <name>substrate</name>
    </ligand>
</feature>
<gene>
    <name evidence="7" type="primary">alr</name>
    <name evidence="7" type="ORF">JL102_06345</name>
</gene>
<organism evidence="7 8">
    <name type="scientific">Fulvivirga sediminis</name>
    <dbReference type="NCBI Taxonomy" id="2803949"/>
    <lineage>
        <taxon>Bacteria</taxon>
        <taxon>Pseudomonadati</taxon>
        <taxon>Bacteroidota</taxon>
        <taxon>Cytophagia</taxon>
        <taxon>Cytophagales</taxon>
        <taxon>Fulvivirgaceae</taxon>
        <taxon>Fulvivirga</taxon>
    </lineage>
</organism>
<dbReference type="GO" id="GO:0005829">
    <property type="term" value="C:cytosol"/>
    <property type="evidence" value="ECO:0007669"/>
    <property type="project" value="TreeGrafter"/>
</dbReference>
<dbReference type="PRINTS" id="PR00992">
    <property type="entry name" value="ALARACEMASE"/>
</dbReference>
<evidence type="ECO:0000256" key="1">
    <source>
        <dbReference type="ARBA" id="ARBA00001933"/>
    </source>
</evidence>
<name>A0A937F7H2_9BACT</name>
<reference evidence="7" key="1">
    <citation type="submission" date="2021-01" db="EMBL/GenBank/DDBJ databases">
        <title>Fulvivirga kasyanovii gen. nov., sp nov., a novel member of the phylum Bacteroidetes isolated from seawater in a mussel farm.</title>
        <authorList>
            <person name="Zhao L.-H."/>
            <person name="Wang Z.-J."/>
        </authorList>
    </citation>
    <scope>NUCLEOTIDE SEQUENCE</scope>
    <source>
        <strain evidence="7">2943</strain>
    </source>
</reference>
<dbReference type="PANTHER" id="PTHR30511">
    <property type="entry name" value="ALANINE RACEMASE"/>
    <property type="match status" value="1"/>
</dbReference>
<dbReference type="SMART" id="SM01005">
    <property type="entry name" value="Ala_racemase_C"/>
    <property type="match status" value="1"/>
</dbReference>
<dbReference type="Gene3D" id="3.20.20.10">
    <property type="entry name" value="Alanine racemase"/>
    <property type="match status" value="1"/>
</dbReference>